<comment type="caution">
    <text evidence="2">The sequence shown here is derived from an EMBL/GenBank/DDBJ whole genome shotgun (WGS) entry which is preliminary data.</text>
</comment>
<dbReference type="Pfam" id="PF01965">
    <property type="entry name" value="DJ-1_PfpI"/>
    <property type="match status" value="1"/>
</dbReference>
<feature type="domain" description="DJ-1/PfpI" evidence="1">
    <location>
        <begin position="13"/>
        <end position="174"/>
    </location>
</feature>
<dbReference type="AlphaFoldDB" id="A0A5C6S214"/>
<evidence type="ECO:0000313" key="3">
    <source>
        <dbReference type="Proteomes" id="UP000321562"/>
    </source>
</evidence>
<gene>
    <name evidence="2" type="ORF">FQV27_11680</name>
</gene>
<dbReference type="InterPro" id="IPR002818">
    <property type="entry name" value="DJ-1/PfpI"/>
</dbReference>
<reference evidence="2 3" key="1">
    <citation type="submission" date="2019-08" db="EMBL/GenBank/DDBJ databases">
        <authorList>
            <person name="Ye J."/>
        </authorList>
    </citation>
    <scope>NUCLEOTIDE SEQUENCE [LARGE SCALE GENOMIC DNA]</scope>
    <source>
        <strain evidence="2 3">TK008</strain>
    </source>
</reference>
<accession>A0A5C6S214</accession>
<proteinExistence type="predicted"/>
<dbReference type="RefSeq" id="WP_147098634.1">
    <property type="nucleotide sequence ID" value="NZ_JBHUFH010000012.1"/>
</dbReference>
<name>A0A5C6S214_9RHOB</name>
<sequence>MTEPDNRESLRPILIVLPNGYADWETPMISAAGADFYGVQVRHATPGGGDVVSMAGLRVTGLPDIAPRSDEIIVLCGGDIWASDNPPEVEGMLRKARDAGHVIAGICAGVTALARAGLLEGTDHTSNGTDFMDSVVPGYAGRERHRDTPRALSDNGIITAPGTAPRSFAEEVLRAAGVPEDQLNQMRALLQAENTA</sequence>
<dbReference type="EMBL" id="VOPL01000004">
    <property type="protein sequence ID" value="TXB68639.1"/>
    <property type="molecule type" value="Genomic_DNA"/>
</dbReference>
<dbReference type="Gene3D" id="3.40.50.880">
    <property type="match status" value="1"/>
</dbReference>
<evidence type="ECO:0000313" key="2">
    <source>
        <dbReference type="EMBL" id="TXB68639.1"/>
    </source>
</evidence>
<protein>
    <submittedName>
        <fullName evidence="2">Thiamine biosynthesis protein ThiJ</fullName>
    </submittedName>
</protein>
<dbReference type="OrthoDB" id="8030967at2"/>
<evidence type="ECO:0000259" key="1">
    <source>
        <dbReference type="Pfam" id="PF01965"/>
    </source>
</evidence>
<dbReference type="SUPFAM" id="SSF52317">
    <property type="entry name" value="Class I glutamine amidotransferase-like"/>
    <property type="match status" value="1"/>
</dbReference>
<dbReference type="Proteomes" id="UP000321562">
    <property type="component" value="Unassembled WGS sequence"/>
</dbReference>
<keyword evidence="3" id="KW-1185">Reference proteome</keyword>
<organism evidence="2 3">
    <name type="scientific">Paracoccus aurantiacus</name>
    <dbReference type="NCBI Taxonomy" id="2599412"/>
    <lineage>
        <taxon>Bacteria</taxon>
        <taxon>Pseudomonadati</taxon>
        <taxon>Pseudomonadota</taxon>
        <taxon>Alphaproteobacteria</taxon>
        <taxon>Rhodobacterales</taxon>
        <taxon>Paracoccaceae</taxon>
        <taxon>Paracoccus</taxon>
    </lineage>
</organism>
<dbReference type="InterPro" id="IPR029062">
    <property type="entry name" value="Class_I_gatase-like"/>
</dbReference>